<gene>
    <name evidence="1" type="ORF">HHL22_03905</name>
</gene>
<dbReference type="RefSeq" id="WP_169529648.1">
    <property type="nucleotide sequence ID" value="NZ_JABBGH010000001.1"/>
</dbReference>
<evidence type="ECO:0000313" key="1">
    <source>
        <dbReference type="EMBL" id="NML64342.1"/>
    </source>
</evidence>
<protein>
    <recommendedName>
        <fullName evidence="3">Arm DNA-binding domain-containing protein</fullName>
    </recommendedName>
</protein>
<evidence type="ECO:0008006" key="3">
    <source>
        <dbReference type="Google" id="ProtNLM"/>
    </source>
</evidence>
<organism evidence="1 2">
    <name type="scientific">Hymenobacter polaris</name>
    <dbReference type="NCBI Taxonomy" id="2682546"/>
    <lineage>
        <taxon>Bacteria</taxon>
        <taxon>Pseudomonadati</taxon>
        <taxon>Bacteroidota</taxon>
        <taxon>Cytophagia</taxon>
        <taxon>Cytophagales</taxon>
        <taxon>Hymenobacteraceae</taxon>
        <taxon>Hymenobacter</taxon>
    </lineage>
</organism>
<reference evidence="1 2" key="1">
    <citation type="submission" date="2020-04" db="EMBL/GenBank/DDBJ databases">
        <title>Hymenobacter polaris sp. nov., isolated from Arctic soil.</title>
        <authorList>
            <person name="Dahal R.H."/>
        </authorList>
    </citation>
    <scope>NUCLEOTIDE SEQUENCE [LARGE SCALE GENOMIC DNA]</scope>
    <source>
        <strain evidence="1 2">RP-2-7</strain>
    </source>
</reference>
<comment type="caution">
    <text evidence="1">The sequence shown here is derived from an EMBL/GenBank/DDBJ whole genome shotgun (WGS) entry which is preliminary data.</text>
</comment>
<evidence type="ECO:0000313" key="2">
    <source>
        <dbReference type="Proteomes" id="UP000559626"/>
    </source>
</evidence>
<dbReference type="AlphaFoldDB" id="A0A7Y0ABL8"/>
<name>A0A7Y0ABL8_9BACT</name>
<sequence length="58" mass="6572">MEVIRQLLTERASRTSQARIQLTFCQDSKCLRSGQKCFAADWDAKREPPKAKMGTAGR</sequence>
<dbReference type="Proteomes" id="UP000559626">
    <property type="component" value="Unassembled WGS sequence"/>
</dbReference>
<accession>A0A7Y0ABL8</accession>
<proteinExistence type="predicted"/>
<dbReference type="EMBL" id="JABBGH010000001">
    <property type="protein sequence ID" value="NML64342.1"/>
    <property type="molecule type" value="Genomic_DNA"/>
</dbReference>
<keyword evidence="2" id="KW-1185">Reference proteome</keyword>